<evidence type="ECO:0000256" key="5">
    <source>
        <dbReference type="ARBA" id="ARBA00022801"/>
    </source>
</evidence>
<keyword evidence="9" id="KW-1185">Reference proteome</keyword>
<dbReference type="GO" id="GO:0070006">
    <property type="term" value="F:metalloaminopeptidase activity"/>
    <property type="evidence" value="ECO:0007669"/>
    <property type="project" value="UniProtKB-UniRule"/>
</dbReference>
<feature type="binding site" evidence="6">
    <location>
        <position position="106"/>
    </location>
    <ligand>
        <name>a divalent metal cation</name>
        <dbReference type="ChEBI" id="CHEBI:60240"/>
        <label>1</label>
    </ligand>
</feature>
<feature type="binding site" evidence="6">
    <location>
        <position position="233"/>
    </location>
    <ligand>
        <name>a divalent metal cation</name>
        <dbReference type="ChEBI" id="CHEBI:60240"/>
        <label>2</label>
        <note>catalytic</note>
    </ligand>
</feature>
<organism evidence="8 9">
    <name type="scientific">Clostridium felsineum</name>
    <dbReference type="NCBI Taxonomy" id="36839"/>
    <lineage>
        <taxon>Bacteria</taxon>
        <taxon>Bacillati</taxon>
        <taxon>Bacillota</taxon>
        <taxon>Clostridia</taxon>
        <taxon>Eubacteriales</taxon>
        <taxon>Clostridiaceae</taxon>
        <taxon>Clostridium</taxon>
    </lineage>
</organism>
<feature type="binding site" evidence="6">
    <location>
        <position position="95"/>
    </location>
    <ligand>
        <name>a divalent metal cation</name>
        <dbReference type="ChEBI" id="CHEBI:60240"/>
        <label>1</label>
    </ligand>
</feature>
<feature type="binding site" evidence="6">
    <location>
        <position position="202"/>
    </location>
    <ligand>
        <name>a divalent metal cation</name>
        <dbReference type="ChEBI" id="CHEBI:60240"/>
        <label>2</label>
        <note>catalytic</note>
    </ligand>
</feature>
<feature type="binding site" evidence="6">
    <location>
        <position position="176"/>
    </location>
    <ligand>
        <name>substrate</name>
    </ligand>
</feature>
<dbReference type="SUPFAM" id="SSF55920">
    <property type="entry name" value="Creatinase/aminopeptidase"/>
    <property type="match status" value="1"/>
</dbReference>
<dbReference type="Pfam" id="PF00557">
    <property type="entry name" value="Peptidase_M24"/>
    <property type="match status" value="1"/>
</dbReference>
<dbReference type="InterPro" id="IPR001714">
    <property type="entry name" value="Pept_M24_MAP"/>
</dbReference>
<comment type="cofactor">
    <cofactor evidence="6">
        <name>Co(2+)</name>
        <dbReference type="ChEBI" id="CHEBI:48828"/>
    </cofactor>
    <cofactor evidence="6">
        <name>Zn(2+)</name>
        <dbReference type="ChEBI" id="CHEBI:29105"/>
    </cofactor>
    <cofactor evidence="6">
        <name>Mn(2+)</name>
        <dbReference type="ChEBI" id="CHEBI:29035"/>
    </cofactor>
    <cofactor evidence="6">
        <name>Fe(2+)</name>
        <dbReference type="ChEBI" id="CHEBI:29033"/>
    </cofactor>
    <text evidence="6">Binds 2 divalent metal cations per subunit. Has a high-affinity and a low affinity metal-binding site. The true nature of the physiological cofactor is under debate. The enzyme is active with cobalt, zinc, manganese or divalent iron ions. Most likely, methionine aminopeptidases function as mononuclear Fe(2+)-metalloproteases under physiological conditions, and the catalytically relevant metal-binding site has been assigned to the histidine-containing high-affinity site.</text>
</comment>
<proteinExistence type="inferred from homology"/>
<dbReference type="InterPro" id="IPR036005">
    <property type="entry name" value="Creatinase/aminopeptidase-like"/>
</dbReference>
<protein>
    <recommendedName>
        <fullName evidence="6 7">Methionine aminopeptidase</fullName>
        <shortName evidence="6">MAP</shortName>
        <shortName evidence="6">MetAP</shortName>
        <ecNumber evidence="6 7">3.4.11.18</ecNumber>
    </recommendedName>
    <alternativeName>
        <fullName evidence="6">Peptidase M</fullName>
    </alternativeName>
</protein>
<comment type="catalytic activity">
    <reaction evidence="6 7">
        <text>Release of N-terminal amino acids, preferentially methionine, from peptides and arylamides.</text>
        <dbReference type="EC" id="3.4.11.18"/>
    </reaction>
</comment>
<name>A0A1S8KY65_9CLOT</name>
<keyword evidence="3 6" id="KW-0645">Protease</keyword>
<keyword evidence="5 6" id="KW-0378">Hydrolase</keyword>
<feature type="binding site" evidence="6">
    <location>
        <position position="77"/>
    </location>
    <ligand>
        <name>substrate</name>
    </ligand>
</feature>
<comment type="similarity">
    <text evidence="6">Belongs to the peptidase M24A family. Methionine aminopeptidase type 1 subfamily.</text>
</comment>
<dbReference type="PRINTS" id="PR00599">
    <property type="entry name" value="MAPEPTIDASE"/>
</dbReference>
<feature type="binding site" evidence="6">
    <location>
        <position position="233"/>
    </location>
    <ligand>
        <name>a divalent metal cation</name>
        <dbReference type="ChEBI" id="CHEBI:60240"/>
        <label>1</label>
    </ligand>
</feature>
<dbReference type="CDD" id="cd01086">
    <property type="entry name" value="MetAP1"/>
    <property type="match status" value="1"/>
</dbReference>
<dbReference type="HAMAP" id="MF_01974">
    <property type="entry name" value="MetAP_1"/>
    <property type="match status" value="1"/>
</dbReference>
<keyword evidence="2 6" id="KW-0031">Aminopeptidase</keyword>
<dbReference type="GO" id="GO:0005829">
    <property type="term" value="C:cytosol"/>
    <property type="evidence" value="ECO:0007669"/>
    <property type="project" value="TreeGrafter"/>
</dbReference>
<dbReference type="NCBIfam" id="TIGR00500">
    <property type="entry name" value="met_pdase_I"/>
    <property type="match status" value="1"/>
</dbReference>
<dbReference type="PANTHER" id="PTHR43330">
    <property type="entry name" value="METHIONINE AMINOPEPTIDASE"/>
    <property type="match status" value="1"/>
</dbReference>
<dbReference type="GO" id="GO:0004239">
    <property type="term" value="F:initiator methionyl aminopeptidase activity"/>
    <property type="evidence" value="ECO:0007669"/>
    <property type="project" value="UniProtKB-UniRule"/>
</dbReference>
<evidence type="ECO:0000256" key="2">
    <source>
        <dbReference type="ARBA" id="ARBA00022438"/>
    </source>
</evidence>
<dbReference type="PANTHER" id="PTHR43330:SF27">
    <property type="entry name" value="METHIONINE AMINOPEPTIDASE"/>
    <property type="match status" value="1"/>
</dbReference>
<accession>A0A1S8KY65</accession>
<comment type="subunit">
    <text evidence="6">Monomer.</text>
</comment>
<dbReference type="EMBL" id="CP096983">
    <property type="protein sequence ID" value="URZ13223.1"/>
    <property type="molecule type" value="Genomic_DNA"/>
</dbReference>
<dbReference type="KEGG" id="crw:CROST_039730"/>
<dbReference type="AlphaFoldDB" id="A0A1S8KY65"/>
<dbReference type="PROSITE" id="PS00680">
    <property type="entry name" value="MAP_1"/>
    <property type="match status" value="1"/>
</dbReference>
<keyword evidence="4 6" id="KW-0479">Metal-binding</keyword>
<evidence type="ECO:0000313" key="8">
    <source>
        <dbReference type="EMBL" id="URZ13223.1"/>
    </source>
</evidence>
<feature type="binding site" evidence="6">
    <location>
        <position position="106"/>
    </location>
    <ligand>
        <name>a divalent metal cation</name>
        <dbReference type="ChEBI" id="CHEBI:60240"/>
        <label>2</label>
        <note>catalytic</note>
    </ligand>
</feature>
<dbReference type="EC" id="3.4.11.18" evidence="6 7"/>
<dbReference type="GO" id="GO:0046872">
    <property type="term" value="F:metal ion binding"/>
    <property type="evidence" value="ECO:0007669"/>
    <property type="project" value="UniProtKB-UniRule"/>
</dbReference>
<evidence type="ECO:0000256" key="4">
    <source>
        <dbReference type="ARBA" id="ARBA00022723"/>
    </source>
</evidence>
<gene>
    <name evidence="6 8" type="primary">map</name>
    <name evidence="8" type="ORF">CROST_039730</name>
</gene>
<dbReference type="InterPro" id="IPR002467">
    <property type="entry name" value="Pept_M24A_MAP1"/>
</dbReference>
<evidence type="ECO:0000256" key="3">
    <source>
        <dbReference type="ARBA" id="ARBA00022670"/>
    </source>
</evidence>
<dbReference type="GO" id="GO:0006508">
    <property type="term" value="P:proteolysis"/>
    <property type="evidence" value="ECO:0007669"/>
    <property type="project" value="UniProtKB-KW"/>
</dbReference>
<sequence>MIIIKNDTEIEYMRQAGKLVGETLNMLEEAAKPGVTTADLDTLAENFIKKYNAIPSFKGYGGFPASICTSINEEVIHGIPSKNRVLHEGDIISVDCGAILNGYQGDAARTFAIGKVSEEAAQLIKVTKESFFKGVEKAVVGNRLTDISHTIQEYVESFGYGVVRDYVGHGIGKEMHEDPEVPNYGRPGRGPKLVHGMVLAIEPMVDVGTYMVKTQSNDWTVVTKDGSLAAHYENTVAILDNGPEILTLCE</sequence>
<dbReference type="STRING" id="84029.CROST_43500"/>
<evidence type="ECO:0000256" key="1">
    <source>
        <dbReference type="ARBA" id="ARBA00002521"/>
    </source>
</evidence>
<evidence type="ECO:0000313" key="9">
    <source>
        <dbReference type="Proteomes" id="UP000190951"/>
    </source>
</evidence>
<reference evidence="8 9" key="1">
    <citation type="submission" date="2022-04" db="EMBL/GenBank/DDBJ databases">
        <title>Genome sequence of C. roseum typestrain.</title>
        <authorList>
            <person name="Poehlein A."/>
            <person name="Schoch T."/>
            <person name="Duerre P."/>
            <person name="Daniel R."/>
        </authorList>
    </citation>
    <scope>NUCLEOTIDE SEQUENCE [LARGE SCALE GENOMIC DNA]</scope>
    <source>
        <strain evidence="8 9">DSM 7320</strain>
    </source>
</reference>
<feature type="binding site" evidence="6">
    <location>
        <position position="169"/>
    </location>
    <ligand>
        <name>a divalent metal cation</name>
        <dbReference type="ChEBI" id="CHEBI:60240"/>
        <label>2</label>
        <note>catalytic</note>
    </ligand>
</feature>
<dbReference type="Gene3D" id="3.90.230.10">
    <property type="entry name" value="Creatinase/methionine aminopeptidase superfamily"/>
    <property type="match status" value="1"/>
</dbReference>
<dbReference type="RefSeq" id="WP_077834520.1">
    <property type="nucleotide sequence ID" value="NZ_CP096983.1"/>
</dbReference>
<evidence type="ECO:0000256" key="6">
    <source>
        <dbReference type="HAMAP-Rule" id="MF_01974"/>
    </source>
</evidence>
<evidence type="ECO:0000256" key="7">
    <source>
        <dbReference type="RuleBase" id="RU003653"/>
    </source>
</evidence>
<comment type="function">
    <text evidence="1 6">Removes the N-terminal methionine from nascent proteins. The N-terminal methionine is often cleaved when the second residue in the primary sequence is small and uncharged (Met-Ala-, Cys, Gly, Pro, Ser, Thr, or Val). Requires deformylation of the N(alpha)-formylated initiator methionine before it can be hydrolyzed.</text>
</comment>
<dbReference type="InterPro" id="IPR000994">
    <property type="entry name" value="Pept_M24"/>
</dbReference>
<dbReference type="Proteomes" id="UP000190951">
    <property type="component" value="Chromosome"/>
</dbReference>